<comment type="caution">
    <text evidence="2">The sequence shown here is derived from an EMBL/GenBank/DDBJ whole genome shotgun (WGS) entry which is preliminary data.</text>
</comment>
<protein>
    <recommendedName>
        <fullName evidence="1">BIG2 domain-containing protein</fullName>
    </recommendedName>
</protein>
<evidence type="ECO:0000259" key="1">
    <source>
        <dbReference type="Pfam" id="PF02368"/>
    </source>
</evidence>
<gene>
    <name evidence="2" type="ORF">B5F15_01285</name>
</gene>
<dbReference type="EMBL" id="NFKL01000001">
    <property type="protein sequence ID" value="OUP60877.1"/>
    <property type="molecule type" value="Genomic_DNA"/>
</dbReference>
<organism evidence="2 3">
    <name type="scientific">Butyricicoccus pullicaecorum</name>
    <dbReference type="NCBI Taxonomy" id="501571"/>
    <lineage>
        <taxon>Bacteria</taxon>
        <taxon>Bacillati</taxon>
        <taxon>Bacillota</taxon>
        <taxon>Clostridia</taxon>
        <taxon>Eubacteriales</taxon>
        <taxon>Butyricicoccaceae</taxon>
        <taxon>Butyricicoccus</taxon>
    </lineage>
</organism>
<dbReference type="RefSeq" id="WP_087414096.1">
    <property type="nucleotide sequence ID" value="NZ_NFKL01000001.1"/>
</dbReference>
<dbReference type="Gene3D" id="2.60.40.1080">
    <property type="match status" value="2"/>
</dbReference>
<dbReference type="InterPro" id="IPR008964">
    <property type="entry name" value="Invasin/intimin_cell_adhesion"/>
</dbReference>
<evidence type="ECO:0000313" key="3">
    <source>
        <dbReference type="Proteomes" id="UP000195326"/>
    </source>
</evidence>
<dbReference type="Pfam" id="PF02368">
    <property type="entry name" value="Big_2"/>
    <property type="match status" value="1"/>
</dbReference>
<dbReference type="Proteomes" id="UP000195326">
    <property type="component" value="Unassembled WGS sequence"/>
</dbReference>
<reference evidence="3" key="1">
    <citation type="submission" date="2017-04" db="EMBL/GenBank/DDBJ databases">
        <title>Function of individual gut microbiota members based on whole genome sequencing of pure cultures obtained from chicken caecum.</title>
        <authorList>
            <person name="Medvecky M."/>
            <person name="Cejkova D."/>
            <person name="Polansky O."/>
            <person name="Karasova D."/>
            <person name="Kubasova T."/>
            <person name="Cizek A."/>
            <person name="Rychlik I."/>
        </authorList>
    </citation>
    <scope>NUCLEOTIDE SEQUENCE [LARGE SCALE GENOMIC DNA]</scope>
    <source>
        <strain evidence="3">An179</strain>
    </source>
</reference>
<proteinExistence type="predicted"/>
<accession>A0A1Y4LW99</accession>
<dbReference type="InterPro" id="IPR003343">
    <property type="entry name" value="Big_2"/>
</dbReference>
<name>A0A1Y4LW99_9FIRM</name>
<evidence type="ECO:0000313" key="2">
    <source>
        <dbReference type="EMBL" id="OUP60877.1"/>
    </source>
</evidence>
<feature type="domain" description="BIG2" evidence="1">
    <location>
        <begin position="345"/>
        <end position="421"/>
    </location>
</feature>
<dbReference type="SUPFAM" id="SSF49373">
    <property type="entry name" value="Invasin/intimin cell-adhesion fragments"/>
    <property type="match status" value="1"/>
</dbReference>
<dbReference type="AlphaFoldDB" id="A0A1Y4LW99"/>
<sequence length="522" mass="58710">MPSLVELQHNPYIPEMRVLIDGKQPPDFSRLVQYSDEDIWYWYKDILDAIYSEIRNDFAISFTGTPQDAEVLEFVCRHHKFCRGFKARDFMVPDPLQMRMQRLNQYIKRTNNVAFSKTIIDASFLLTPKTQGYLEDISAIDVNNLFCAVRVSTLGIQSPFEETENGFMFLIADNSESVDNYIQRFQTRKPIFVIFIGCENGLREVTDRALIYDATPDSMFNTIFSCFLQAPLLMAFRRCIKSIQASKKDAELQKISCIEPLISVEVENRIEVGKSAKISVSLDPPLGQVPKLIYKIANHHVASCDGLCVFGKQEGSANLEVYRSGDAKPFAVREISVYKRNRITKLILSDDSLLLGVGDRKRIKCDYAPIDADNTQTITWKSSDESVIRIDKNGGISAISKGACRIICTAENVSAQCICTVKPYLKDISVDIELEEGVLYLEPLSEITLQVAITPSDCVDGELTVVSSDYNVVNVVKNTLYAKDKGEAEITIRNSTGRVSQSFKAVIAKKKVGFFKSLFGKK</sequence>